<keyword evidence="1" id="KW-0677">Repeat</keyword>
<dbReference type="SUPFAM" id="SSF48403">
    <property type="entry name" value="Ankyrin repeat"/>
    <property type="match status" value="2"/>
</dbReference>
<dbReference type="SUPFAM" id="SSF52540">
    <property type="entry name" value="P-loop containing nucleoside triphosphate hydrolases"/>
    <property type="match status" value="1"/>
</dbReference>
<dbReference type="PANTHER" id="PTHR24198">
    <property type="entry name" value="ANKYRIN REPEAT AND PROTEIN KINASE DOMAIN-CONTAINING PROTEIN"/>
    <property type="match status" value="1"/>
</dbReference>
<evidence type="ECO:0000256" key="2">
    <source>
        <dbReference type="ARBA" id="ARBA00023043"/>
    </source>
</evidence>
<dbReference type="EMBL" id="JAZAVJ010000007">
    <property type="protein sequence ID" value="KAK7423870.1"/>
    <property type="molecule type" value="Genomic_DNA"/>
</dbReference>
<evidence type="ECO:0000259" key="4">
    <source>
        <dbReference type="Pfam" id="PF24883"/>
    </source>
</evidence>
<accession>A0ABR1HRL8</accession>
<feature type="repeat" description="ANK" evidence="3">
    <location>
        <begin position="532"/>
        <end position="564"/>
    </location>
</feature>
<gene>
    <name evidence="5" type="ORF">QQX98_000741</name>
</gene>
<dbReference type="PROSITE" id="PS50088">
    <property type="entry name" value="ANK_REPEAT"/>
    <property type="match status" value="6"/>
</dbReference>
<feature type="repeat" description="ANK" evidence="3">
    <location>
        <begin position="821"/>
        <end position="853"/>
    </location>
</feature>
<keyword evidence="2 3" id="KW-0040">ANK repeat</keyword>
<dbReference type="Gene3D" id="1.25.40.20">
    <property type="entry name" value="Ankyrin repeat-containing domain"/>
    <property type="match status" value="2"/>
</dbReference>
<dbReference type="Proteomes" id="UP001498476">
    <property type="component" value="Unassembled WGS sequence"/>
</dbReference>
<feature type="repeat" description="ANK" evidence="3">
    <location>
        <begin position="393"/>
        <end position="418"/>
    </location>
</feature>
<dbReference type="PROSITE" id="PS50297">
    <property type="entry name" value="ANK_REP_REGION"/>
    <property type="match status" value="6"/>
</dbReference>
<proteinExistence type="predicted"/>
<keyword evidence="6" id="KW-1185">Reference proteome</keyword>
<dbReference type="InterPro" id="IPR036770">
    <property type="entry name" value="Ankyrin_rpt-contain_sf"/>
</dbReference>
<dbReference type="PANTHER" id="PTHR24198:SF165">
    <property type="entry name" value="ANKYRIN REPEAT-CONTAINING PROTEIN-RELATED"/>
    <property type="match status" value="1"/>
</dbReference>
<name>A0ABR1HRL8_9HYPO</name>
<dbReference type="InterPro" id="IPR027417">
    <property type="entry name" value="P-loop_NTPase"/>
</dbReference>
<dbReference type="InterPro" id="IPR056884">
    <property type="entry name" value="NPHP3-like_N"/>
</dbReference>
<feature type="repeat" description="ANK" evidence="3">
    <location>
        <begin position="564"/>
        <end position="592"/>
    </location>
</feature>
<protein>
    <recommendedName>
        <fullName evidence="4">Nephrocystin 3-like N-terminal domain-containing protein</fullName>
    </recommendedName>
</protein>
<feature type="repeat" description="ANK" evidence="3">
    <location>
        <begin position="787"/>
        <end position="809"/>
    </location>
</feature>
<dbReference type="SMART" id="SM00248">
    <property type="entry name" value="ANK"/>
    <property type="match status" value="13"/>
</dbReference>
<dbReference type="Gene3D" id="3.40.50.300">
    <property type="entry name" value="P-loop containing nucleotide triphosphate hydrolases"/>
    <property type="match status" value="1"/>
</dbReference>
<evidence type="ECO:0000256" key="3">
    <source>
        <dbReference type="PROSITE-ProRule" id="PRU00023"/>
    </source>
</evidence>
<evidence type="ECO:0000256" key="1">
    <source>
        <dbReference type="ARBA" id="ARBA00022737"/>
    </source>
</evidence>
<evidence type="ECO:0000313" key="5">
    <source>
        <dbReference type="EMBL" id="KAK7423870.1"/>
    </source>
</evidence>
<dbReference type="Pfam" id="PF24883">
    <property type="entry name" value="NPHP3_N"/>
    <property type="match status" value="1"/>
</dbReference>
<feature type="domain" description="Nephrocystin 3-like N-terminal" evidence="4">
    <location>
        <begin position="184"/>
        <end position="336"/>
    </location>
</feature>
<sequence>MNVTALVEEYRHSPPRYILIIFCSKVASVCYEYRNALKDAPRDIARILDEVANVRNIAERQIKIAEVDRAASLESVDGPYSPLQKFPSELVDLKASLNLHKKPGLKSTLMWPLKQGDVEKDLHNIVEVLNNTRSLPIIQEKVARISEHIETKTEDDFRDEIIAWLDRDNQAYKHRDEYKKCVQGTGDWLLQNDAHVRWKAEPGNLLWLNGNAGCGKTVLCANIIENLQTERQDDDNIGLAYFYIDGAGLTTLDAEGLCRSLISQLVTQKGSCRGNNIPMGEWEGILQASIQEFSSVYIVLDALDESEESIGTEAMMDFINVIFGRVKDQVHIITFSQKLESLQNMFKELRATSIAISDHDLDHDLKTALRLKSTLGCMDGSAIAATSAKGHAEVTIPLFLAVNHGHLEVVELLLEHGARDVFQMKATPRSALQAAAISGRLDIVKAMLKHQRVLDTNTWTCNGVIRPAESGISASQHAAAAVGHIDILRELLEYGISKEETLRYAAMAGDKALVIETLDQGISINAPGTTSDHPVALQSAAKGGHVDIVQELLSRGADPNDDSGYSSPLLKAMSGGKVEIVQMIINAGADLNPTWPHPIDSAAAEDRADMIHILVQNGTEQPDDHTHILQAAARGGSEAIVRYMLSSGMKAEPITEDGHTSPLMEALRSEHWKVTGLLLDNGANVNAPPPAHLDNPAPAGYTCYNGHPWPPAPADETPLTTALAKQNQEIARTLLSLGASVTPDTPETTGTPLLYAVWGKTPAWEGNFEIVNQLIHAGAKVDDQDVEGFSPLHIAAAGKDAKILRVLIEDRHATISPALVNGSQPVHSAASRGTAEHVKILLDNGAPVNTRNKDGRTPLHWAANGSCWDSVELLLDQGADASTRSDESSPDTALDLAHLAEKPQRQKRKDIVEAWNEERVEKLLQRLKEAMVG</sequence>
<dbReference type="Pfam" id="PF12796">
    <property type="entry name" value="Ank_2"/>
    <property type="match status" value="4"/>
</dbReference>
<feature type="repeat" description="ANK" evidence="3">
    <location>
        <begin position="854"/>
        <end position="886"/>
    </location>
</feature>
<organism evidence="5 6">
    <name type="scientific">Neonectria punicea</name>
    <dbReference type="NCBI Taxonomy" id="979145"/>
    <lineage>
        <taxon>Eukaryota</taxon>
        <taxon>Fungi</taxon>
        <taxon>Dikarya</taxon>
        <taxon>Ascomycota</taxon>
        <taxon>Pezizomycotina</taxon>
        <taxon>Sordariomycetes</taxon>
        <taxon>Hypocreomycetidae</taxon>
        <taxon>Hypocreales</taxon>
        <taxon>Nectriaceae</taxon>
        <taxon>Neonectria</taxon>
    </lineage>
</organism>
<reference evidence="5 6" key="1">
    <citation type="journal article" date="2025" name="Microbiol. Resour. Announc.">
        <title>Draft genome sequences for Neonectria magnoliae and Neonectria punicea, canker pathogens of Liriodendron tulipifera and Acer saccharum in West Virginia.</title>
        <authorList>
            <person name="Petronek H.M."/>
            <person name="Kasson M.T."/>
            <person name="Metheny A.M."/>
            <person name="Stauder C.M."/>
            <person name="Lovett B."/>
            <person name="Lynch S.C."/>
            <person name="Garnas J.R."/>
            <person name="Kasson L.R."/>
            <person name="Stajich J.E."/>
        </authorList>
    </citation>
    <scope>NUCLEOTIDE SEQUENCE [LARGE SCALE GENOMIC DNA]</scope>
    <source>
        <strain evidence="5 6">NRRL 64653</strain>
    </source>
</reference>
<comment type="caution">
    <text evidence="5">The sequence shown here is derived from an EMBL/GenBank/DDBJ whole genome shotgun (WGS) entry which is preliminary data.</text>
</comment>
<evidence type="ECO:0000313" key="6">
    <source>
        <dbReference type="Proteomes" id="UP001498476"/>
    </source>
</evidence>
<dbReference type="InterPro" id="IPR002110">
    <property type="entry name" value="Ankyrin_rpt"/>
</dbReference>